<accession>A0A812W0C9</accession>
<protein>
    <submittedName>
        <fullName evidence="2">Uncharacterized protein</fullName>
    </submittedName>
</protein>
<feature type="signal peptide" evidence="1">
    <location>
        <begin position="1"/>
        <end position="24"/>
    </location>
</feature>
<evidence type="ECO:0000256" key="1">
    <source>
        <dbReference type="SAM" id="SignalP"/>
    </source>
</evidence>
<feature type="chain" id="PRO_5032931379" evidence="1">
    <location>
        <begin position="25"/>
        <end position="111"/>
    </location>
</feature>
<keyword evidence="1" id="KW-0732">Signal</keyword>
<sequence>MQAMHLAQQLLLVFGLLLPSPASGASFRLMSANNSDQKCDAVDVSCCSTKTRQNCFFPTNATFTVHENGHTFSATVCPASDGWEALITTDWGYFTNEHLVVKLLADEEHLV</sequence>
<dbReference type="OrthoDB" id="425329at2759"/>
<reference evidence="2" key="1">
    <citation type="submission" date="2021-02" db="EMBL/GenBank/DDBJ databases">
        <authorList>
            <person name="Dougan E. K."/>
            <person name="Rhodes N."/>
            <person name="Thang M."/>
            <person name="Chan C."/>
        </authorList>
    </citation>
    <scope>NUCLEOTIDE SEQUENCE</scope>
</reference>
<dbReference type="EMBL" id="CAJNJA010032069">
    <property type="protein sequence ID" value="CAE7663461.1"/>
    <property type="molecule type" value="Genomic_DNA"/>
</dbReference>
<name>A0A812W0C9_9DINO</name>
<dbReference type="Proteomes" id="UP000601435">
    <property type="component" value="Unassembled WGS sequence"/>
</dbReference>
<evidence type="ECO:0000313" key="2">
    <source>
        <dbReference type="EMBL" id="CAE7663461.1"/>
    </source>
</evidence>
<evidence type="ECO:0000313" key="3">
    <source>
        <dbReference type="Proteomes" id="UP000601435"/>
    </source>
</evidence>
<dbReference type="AlphaFoldDB" id="A0A812W0C9"/>
<keyword evidence="3" id="KW-1185">Reference proteome</keyword>
<proteinExistence type="predicted"/>
<gene>
    <name evidence="2" type="ORF">SNEC2469_LOCUS18902</name>
</gene>
<organism evidence="2 3">
    <name type="scientific">Symbiodinium necroappetens</name>
    <dbReference type="NCBI Taxonomy" id="1628268"/>
    <lineage>
        <taxon>Eukaryota</taxon>
        <taxon>Sar</taxon>
        <taxon>Alveolata</taxon>
        <taxon>Dinophyceae</taxon>
        <taxon>Suessiales</taxon>
        <taxon>Symbiodiniaceae</taxon>
        <taxon>Symbiodinium</taxon>
    </lineage>
</organism>
<comment type="caution">
    <text evidence="2">The sequence shown here is derived from an EMBL/GenBank/DDBJ whole genome shotgun (WGS) entry which is preliminary data.</text>
</comment>